<dbReference type="PROSITE" id="PS50905">
    <property type="entry name" value="FERRITIN_LIKE"/>
    <property type="match status" value="1"/>
</dbReference>
<sequence length="186" mass="20980">MALSAKKIERQESHFNQLLQDQIRNELTASQQYIAVAVWFDSEDLPQLAAHFYRQALEERNHAMMIVRFLMDNDAKPVIPAVESVRNDFTETRELVALALEQERTVTEEITTLAKTARDEGNYIGEQFMQWFLKEQVEEVSQMSTLLTVVDRAKGSMFEVENFLAREGAGDQGADPTAPPTAGGAV</sequence>
<evidence type="ECO:0000256" key="5">
    <source>
        <dbReference type="PIRSR" id="PIRSR601519-1"/>
    </source>
</evidence>
<dbReference type="SUPFAM" id="SSF47240">
    <property type="entry name" value="Ferritin-like"/>
    <property type="match status" value="1"/>
</dbReference>
<evidence type="ECO:0000256" key="1">
    <source>
        <dbReference type="ARBA" id="ARBA00022434"/>
    </source>
</evidence>
<dbReference type="Pfam" id="PF00210">
    <property type="entry name" value="Ferritin"/>
    <property type="match status" value="1"/>
</dbReference>
<keyword evidence="3" id="KW-0560">Oxidoreductase</keyword>
<dbReference type="InterPro" id="IPR041719">
    <property type="entry name" value="Ferritin_prok"/>
</dbReference>
<dbReference type="GO" id="GO:0008198">
    <property type="term" value="F:ferrous iron binding"/>
    <property type="evidence" value="ECO:0007669"/>
    <property type="project" value="TreeGrafter"/>
</dbReference>
<evidence type="ECO:0000256" key="2">
    <source>
        <dbReference type="ARBA" id="ARBA00022723"/>
    </source>
</evidence>
<keyword evidence="10" id="KW-1185">Reference proteome</keyword>
<feature type="binding site" evidence="5">
    <location>
        <position position="103"/>
    </location>
    <ligand>
        <name>Fe cation</name>
        <dbReference type="ChEBI" id="CHEBI:24875"/>
        <label>1</label>
    </ligand>
</feature>
<dbReference type="InterPro" id="IPR001519">
    <property type="entry name" value="Ferritin"/>
</dbReference>
<dbReference type="AlphaFoldDB" id="A0AAE4CPP3"/>
<feature type="compositionally biased region" description="Low complexity" evidence="7">
    <location>
        <begin position="173"/>
        <end position="186"/>
    </location>
</feature>
<dbReference type="InterPro" id="IPR009040">
    <property type="entry name" value="Ferritin-like_diiron"/>
</dbReference>
<keyword evidence="4 5" id="KW-0408">Iron</keyword>
<dbReference type="EMBL" id="JAVDXW010000001">
    <property type="protein sequence ID" value="MDR7301918.1"/>
    <property type="molecule type" value="Genomic_DNA"/>
</dbReference>
<evidence type="ECO:0000259" key="8">
    <source>
        <dbReference type="PROSITE" id="PS50905"/>
    </source>
</evidence>
<name>A0AAE4CPP3_9ACTN</name>
<feature type="binding site" evidence="5">
    <location>
        <position position="59"/>
    </location>
    <ligand>
        <name>Fe cation</name>
        <dbReference type="ChEBI" id="CHEBI:24875"/>
        <label>1</label>
    </ligand>
</feature>
<dbReference type="GO" id="GO:0004322">
    <property type="term" value="F:ferroxidase activity"/>
    <property type="evidence" value="ECO:0007669"/>
    <property type="project" value="TreeGrafter"/>
</dbReference>
<evidence type="ECO:0000256" key="7">
    <source>
        <dbReference type="SAM" id="MobiDB-lite"/>
    </source>
</evidence>
<dbReference type="RefSeq" id="WP_310273006.1">
    <property type="nucleotide sequence ID" value="NZ_JAVDXW010000001.1"/>
</dbReference>
<protein>
    <recommendedName>
        <fullName evidence="6">Ferritin</fullName>
    </recommendedName>
</protein>
<dbReference type="CDD" id="cd01055">
    <property type="entry name" value="Nonheme_Ferritin"/>
    <property type="match status" value="1"/>
</dbReference>
<accession>A0AAE4CPP3</accession>
<comment type="caution">
    <text evidence="9">The sequence shown here is derived from an EMBL/GenBank/DDBJ whole genome shotgun (WGS) entry which is preliminary data.</text>
</comment>
<dbReference type="GO" id="GO:0006879">
    <property type="term" value="P:intracellular iron ion homeostasis"/>
    <property type="evidence" value="ECO:0007669"/>
    <property type="project" value="UniProtKB-KW"/>
</dbReference>
<dbReference type="GO" id="GO:0006826">
    <property type="term" value="P:iron ion transport"/>
    <property type="evidence" value="ECO:0007669"/>
    <property type="project" value="InterPro"/>
</dbReference>
<evidence type="ECO:0000313" key="9">
    <source>
        <dbReference type="EMBL" id="MDR7301918.1"/>
    </source>
</evidence>
<dbReference type="PANTHER" id="PTHR11431:SF127">
    <property type="entry name" value="BACTERIAL NON-HEME FERRITIN"/>
    <property type="match status" value="1"/>
</dbReference>
<feature type="binding site" evidence="5">
    <location>
        <position position="136"/>
    </location>
    <ligand>
        <name>Fe cation</name>
        <dbReference type="ChEBI" id="CHEBI:24875"/>
        <label>1</label>
    </ligand>
</feature>
<feature type="domain" description="Ferritin-like diiron" evidence="8">
    <location>
        <begin position="9"/>
        <end position="154"/>
    </location>
</feature>
<evidence type="ECO:0000313" key="10">
    <source>
        <dbReference type="Proteomes" id="UP001180845"/>
    </source>
</evidence>
<keyword evidence="2 5" id="KW-0479">Metal-binding</keyword>
<dbReference type="Proteomes" id="UP001180845">
    <property type="component" value="Unassembled WGS sequence"/>
</dbReference>
<dbReference type="Gene3D" id="1.20.1260.10">
    <property type="match status" value="1"/>
</dbReference>
<feature type="binding site" evidence="5">
    <location>
        <position position="26"/>
    </location>
    <ligand>
        <name>Fe cation</name>
        <dbReference type="ChEBI" id="CHEBI:24875"/>
        <label>1</label>
    </ligand>
</feature>
<gene>
    <name evidence="9" type="ORF">JOF55_002099</name>
</gene>
<feature type="region of interest" description="Disordered" evidence="7">
    <location>
        <begin position="167"/>
        <end position="186"/>
    </location>
</feature>
<evidence type="ECO:0000256" key="6">
    <source>
        <dbReference type="RuleBase" id="RU361145"/>
    </source>
</evidence>
<keyword evidence="1 6" id="KW-0409">Iron storage</keyword>
<dbReference type="PANTHER" id="PTHR11431">
    <property type="entry name" value="FERRITIN"/>
    <property type="match status" value="1"/>
</dbReference>
<dbReference type="GO" id="GO:0005829">
    <property type="term" value="C:cytosol"/>
    <property type="evidence" value="ECO:0007669"/>
    <property type="project" value="TreeGrafter"/>
</dbReference>
<dbReference type="InterPro" id="IPR008331">
    <property type="entry name" value="Ferritin_DPS_dom"/>
</dbReference>
<reference evidence="9" key="1">
    <citation type="submission" date="2023-07" db="EMBL/GenBank/DDBJ databases">
        <title>Sequencing the genomes of 1000 actinobacteria strains.</title>
        <authorList>
            <person name="Klenk H.-P."/>
        </authorList>
    </citation>
    <scope>NUCLEOTIDE SEQUENCE</scope>
    <source>
        <strain evidence="9">DSM 45977</strain>
    </source>
</reference>
<evidence type="ECO:0000256" key="4">
    <source>
        <dbReference type="ARBA" id="ARBA00023004"/>
    </source>
</evidence>
<feature type="binding site" evidence="5">
    <location>
        <position position="62"/>
    </location>
    <ligand>
        <name>Fe cation</name>
        <dbReference type="ChEBI" id="CHEBI:24875"/>
        <label>1</label>
    </ligand>
</feature>
<dbReference type="InterPro" id="IPR012347">
    <property type="entry name" value="Ferritin-like"/>
</dbReference>
<proteinExistence type="predicted"/>
<evidence type="ECO:0000256" key="3">
    <source>
        <dbReference type="ARBA" id="ARBA00023002"/>
    </source>
</evidence>
<organism evidence="9 10">
    <name type="scientific">Haloactinomyces albus</name>
    <dbReference type="NCBI Taxonomy" id="1352928"/>
    <lineage>
        <taxon>Bacteria</taxon>
        <taxon>Bacillati</taxon>
        <taxon>Actinomycetota</taxon>
        <taxon>Actinomycetes</taxon>
        <taxon>Actinopolysporales</taxon>
        <taxon>Actinopolysporaceae</taxon>
        <taxon>Haloactinomyces</taxon>
    </lineage>
</organism>
<dbReference type="InterPro" id="IPR009078">
    <property type="entry name" value="Ferritin-like_SF"/>
</dbReference>
<dbReference type="GO" id="GO:0008199">
    <property type="term" value="F:ferric iron binding"/>
    <property type="evidence" value="ECO:0007669"/>
    <property type="project" value="InterPro"/>
</dbReference>